<dbReference type="AlphaFoldDB" id="A0A0C9WGH1"/>
<organism evidence="1 2">
    <name type="scientific">Laccaria amethystina LaAM-08-1</name>
    <dbReference type="NCBI Taxonomy" id="1095629"/>
    <lineage>
        <taxon>Eukaryota</taxon>
        <taxon>Fungi</taxon>
        <taxon>Dikarya</taxon>
        <taxon>Basidiomycota</taxon>
        <taxon>Agaricomycotina</taxon>
        <taxon>Agaricomycetes</taxon>
        <taxon>Agaricomycetidae</taxon>
        <taxon>Agaricales</taxon>
        <taxon>Agaricineae</taxon>
        <taxon>Hydnangiaceae</taxon>
        <taxon>Laccaria</taxon>
    </lineage>
</organism>
<keyword evidence="2" id="KW-1185">Reference proteome</keyword>
<reference evidence="2" key="2">
    <citation type="submission" date="2015-01" db="EMBL/GenBank/DDBJ databases">
        <title>Evolutionary Origins and Diversification of the Mycorrhizal Mutualists.</title>
        <authorList>
            <consortium name="DOE Joint Genome Institute"/>
            <consortium name="Mycorrhizal Genomics Consortium"/>
            <person name="Kohler A."/>
            <person name="Kuo A."/>
            <person name="Nagy L.G."/>
            <person name="Floudas D."/>
            <person name="Copeland A."/>
            <person name="Barry K.W."/>
            <person name="Cichocki N."/>
            <person name="Veneault-Fourrey C."/>
            <person name="LaButti K."/>
            <person name="Lindquist E.A."/>
            <person name="Lipzen A."/>
            <person name="Lundell T."/>
            <person name="Morin E."/>
            <person name="Murat C."/>
            <person name="Riley R."/>
            <person name="Ohm R."/>
            <person name="Sun H."/>
            <person name="Tunlid A."/>
            <person name="Henrissat B."/>
            <person name="Grigoriev I.V."/>
            <person name="Hibbett D.S."/>
            <person name="Martin F."/>
        </authorList>
    </citation>
    <scope>NUCLEOTIDE SEQUENCE [LARGE SCALE GENOMIC DNA]</scope>
    <source>
        <strain evidence="2">LaAM-08-1</strain>
    </source>
</reference>
<dbReference type="EMBL" id="KN839742">
    <property type="protein sequence ID" value="KIJ89434.1"/>
    <property type="molecule type" value="Genomic_DNA"/>
</dbReference>
<evidence type="ECO:0000313" key="1">
    <source>
        <dbReference type="EMBL" id="KIJ89434.1"/>
    </source>
</evidence>
<name>A0A0C9WGH1_9AGAR</name>
<gene>
    <name evidence="1" type="ORF">K443DRAFT_687281</name>
</gene>
<sequence>MVGYVPGQHKLMMTLTSTHFPFVSSPIASRSSRHAGTINQSFTANDWARYFPLRILGANVV</sequence>
<proteinExistence type="predicted"/>
<accession>A0A0C9WGH1</accession>
<evidence type="ECO:0000313" key="2">
    <source>
        <dbReference type="Proteomes" id="UP000054477"/>
    </source>
</evidence>
<dbReference type="Proteomes" id="UP000054477">
    <property type="component" value="Unassembled WGS sequence"/>
</dbReference>
<protein>
    <submittedName>
        <fullName evidence="1">Uncharacterized protein</fullName>
    </submittedName>
</protein>
<dbReference type="HOGENOM" id="CLU_2928983_0_0_1"/>
<reference evidence="1 2" key="1">
    <citation type="submission" date="2014-04" db="EMBL/GenBank/DDBJ databases">
        <authorList>
            <consortium name="DOE Joint Genome Institute"/>
            <person name="Kuo A."/>
            <person name="Kohler A."/>
            <person name="Nagy L.G."/>
            <person name="Floudas D."/>
            <person name="Copeland A."/>
            <person name="Barry K.W."/>
            <person name="Cichocki N."/>
            <person name="Veneault-Fourrey C."/>
            <person name="LaButti K."/>
            <person name="Lindquist E.A."/>
            <person name="Lipzen A."/>
            <person name="Lundell T."/>
            <person name="Morin E."/>
            <person name="Murat C."/>
            <person name="Sun H."/>
            <person name="Tunlid A."/>
            <person name="Henrissat B."/>
            <person name="Grigoriev I.V."/>
            <person name="Hibbett D.S."/>
            <person name="Martin F."/>
            <person name="Nordberg H.P."/>
            <person name="Cantor M.N."/>
            <person name="Hua S.X."/>
        </authorList>
    </citation>
    <scope>NUCLEOTIDE SEQUENCE [LARGE SCALE GENOMIC DNA]</scope>
    <source>
        <strain evidence="1 2">LaAM-08-1</strain>
    </source>
</reference>